<evidence type="ECO:0008006" key="3">
    <source>
        <dbReference type="Google" id="ProtNLM"/>
    </source>
</evidence>
<evidence type="ECO:0000313" key="2">
    <source>
        <dbReference type="Proteomes" id="UP000027195"/>
    </source>
</evidence>
<accession>A0A067MNM8</accession>
<keyword evidence="2" id="KW-1185">Reference proteome</keyword>
<dbReference type="InParanoid" id="A0A067MNM8"/>
<dbReference type="Proteomes" id="UP000027195">
    <property type="component" value="Unassembled WGS sequence"/>
</dbReference>
<dbReference type="OrthoDB" id="2678560at2759"/>
<dbReference type="STRING" id="930990.A0A067MNM8"/>
<gene>
    <name evidence="1" type="ORF">BOTBODRAFT_45183</name>
</gene>
<organism evidence="1 2">
    <name type="scientific">Botryobasidium botryosum (strain FD-172 SS1)</name>
    <dbReference type="NCBI Taxonomy" id="930990"/>
    <lineage>
        <taxon>Eukaryota</taxon>
        <taxon>Fungi</taxon>
        <taxon>Dikarya</taxon>
        <taxon>Basidiomycota</taxon>
        <taxon>Agaricomycotina</taxon>
        <taxon>Agaricomycetes</taxon>
        <taxon>Cantharellales</taxon>
        <taxon>Botryobasidiaceae</taxon>
        <taxon>Botryobasidium</taxon>
    </lineage>
</organism>
<dbReference type="EMBL" id="KL198043">
    <property type="protein sequence ID" value="KDQ13492.1"/>
    <property type="molecule type" value="Genomic_DNA"/>
</dbReference>
<proteinExistence type="predicted"/>
<protein>
    <recommendedName>
        <fullName evidence="3">CCHC-type domain-containing protein</fullName>
    </recommendedName>
</protein>
<name>A0A067MNM8_BOTB1</name>
<dbReference type="AlphaFoldDB" id="A0A067MNM8"/>
<reference evidence="2" key="1">
    <citation type="journal article" date="2014" name="Proc. Natl. Acad. Sci. U.S.A.">
        <title>Extensive sampling of basidiomycete genomes demonstrates inadequacy of the white-rot/brown-rot paradigm for wood decay fungi.</title>
        <authorList>
            <person name="Riley R."/>
            <person name="Salamov A.A."/>
            <person name="Brown D.W."/>
            <person name="Nagy L.G."/>
            <person name="Floudas D."/>
            <person name="Held B.W."/>
            <person name="Levasseur A."/>
            <person name="Lombard V."/>
            <person name="Morin E."/>
            <person name="Otillar R."/>
            <person name="Lindquist E.A."/>
            <person name="Sun H."/>
            <person name="LaButti K.M."/>
            <person name="Schmutz J."/>
            <person name="Jabbour D."/>
            <person name="Luo H."/>
            <person name="Baker S.E."/>
            <person name="Pisabarro A.G."/>
            <person name="Walton J.D."/>
            <person name="Blanchette R.A."/>
            <person name="Henrissat B."/>
            <person name="Martin F."/>
            <person name="Cullen D."/>
            <person name="Hibbett D.S."/>
            <person name="Grigoriev I.V."/>
        </authorList>
    </citation>
    <scope>NUCLEOTIDE SEQUENCE [LARGE SCALE GENOMIC DNA]</scope>
    <source>
        <strain evidence="2">FD-172 SS1</strain>
    </source>
</reference>
<dbReference type="HOGENOM" id="CLU_037286_0_0_1"/>
<evidence type="ECO:0000313" key="1">
    <source>
        <dbReference type="EMBL" id="KDQ13492.1"/>
    </source>
</evidence>
<sequence>MAVIDTAALLQVTPWKGDDEADSGLWLSNFRTATVSVWGDDLQMCRAFQARLMPGSDAEDWYGGLTTATKGSWDLLLAEFDSRWPRETRVSLTSKEKLDRFKEHVLGEETLGKLVILQSGGKSTSHARWARIHRTYGRETGESDAWLIAETKANLLPPTILSILSTKVYGASWDAFITAISSISNDVITADQRKSNHAEERLAAMEAALKAFMVGQQPWTRHSYTPAPTYSTGSAASTASYNMGHIHSAVMRPIIPTRQEAGLAVNGLVIKVGPFADTPAGREEYEENIEKWHAANGSDTAVKSLDTPYPWTPGTIEPGKSGCHRCGMSGHSEDWCVGKPVPQNEIRCRRLHSKANWERIKKRALDTDGMSVSWPEITEADLQNGFSQIEDEGRNF</sequence>